<name>A0AA89BNF1_9ASTE</name>
<sequence length="189" mass="20615">MTLNSSKLIIPSPSQSTPLIIFLHSAIEHSSPRLPRTFCSSSAEIDPFLSMSKTENASLRFSSTSSESMSLVLSSMNSSRSMKPSPSASTSRTMASSSSGVAGWPRLPMMAPSSAAEILPSPFTSNFLKTCSSSSSIRARELRDDALEGTAGVVEPAVWRRFFFRQSMMTDDYEAHNISMKKRLTKLKC</sequence>
<feature type="region of interest" description="Disordered" evidence="1">
    <location>
        <begin position="73"/>
        <end position="100"/>
    </location>
</feature>
<dbReference type="Proteomes" id="UP001188597">
    <property type="component" value="Unassembled WGS sequence"/>
</dbReference>
<feature type="compositionally biased region" description="Low complexity" evidence="1">
    <location>
        <begin position="73"/>
        <end position="99"/>
    </location>
</feature>
<dbReference type="AlphaFoldDB" id="A0AA89BNF1"/>
<keyword evidence="3" id="KW-1185">Reference proteome</keyword>
<comment type="caution">
    <text evidence="2">The sequence shown here is derived from an EMBL/GenBank/DDBJ whole genome shotgun (WGS) entry which is preliminary data.</text>
</comment>
<reference evidence="2" key="1">
    <citation type="submission" date="2022-12" db="EMBL/GenBank/DDBJ databases">
        <title>Draft genome assemblies for two species of Escallonia (Escalloniales).</title>
        <authorList>
            <person name="Chanderbali A."/>
            <person name="Dervinis C."/>
            <person name="Anghel I."/>
            <person name="Soltis D."/>
            <person name="Soltis P."/>
            <person name="Zapata F."/>
        </authorList>
    </citation>
    <scope>NUCLEOTIDE SEQUENCE</scope>
    <source>
        <strain evidence="2">UCBG64.0493</strain>
        <tissue evidence="2">Leaf</tissue>
    </source>
</reference>
<evidence type="ECO:0000256" key="1">
    <source>
        <dbReference type="SAM" id="MobiDB-lite"/>
    </source>
</evidence>
<organism evidence="2 3">
    <name type="scientific">Escallonia herrerae</name>
    <dbReference type="NCBI Taxonomy" id="1293975"/>
    <lineage>
        <taxon>Eukaryota</taxon>
        <taxon>Viridiplantae</taxon>
        <taxon>Streptophyta</taxon>
        <taxon>Embryophyta</taxon>
        <taxon>Tracheophyta</taxon>
        <taxon>Spermatophyta</taxon>
        <taxon>Magnoliopsida</taxon>
        <taxon>eudicotyledons</taxon>
        <taxon>Gunneridae</taxon>
        <taxon>Pentapetalae</taxon>
        <taxon>asterids</taxon>
        <taxon>campanulids</taxon>
        <taxon>Escalloniales</taxon>
        <taxon>Escalloniaceae</taxon>
        <taxon>Escallonia</taxon>
    </lineage>
</organism>
<dbReference type="EMBL" id="JAVXUP010000011">
    <property type="protein sequence ID" value="KAK3043097.1"/>
    <property type="molecule type" value="Genomic_DNA"/>
</dbReference>
<evidence type="ECO:0000313" key="3">
    <source>
        <dbReference type="Proteomes" id="UP001188597"/>
    </source>
</evidence>
<proteinExistence type="predicted"/>
<gene>
    <name evidence="2" type="ORF">RJ639_001212</name>
</gene>
<accession>A0AA89BNF1</accession>
<evidence type="ECO:0000313" key="2">
    <source>
        <dbReference type="EMBL" id="KAK3043097.1"/>
    </source>
</evidence>
<protein>
    <submittedName>
        <fullName evidence="2">Uncharacterized protein</fullName>
    </submittedName>
</protein>